<feature type="domain" description="Porphobilinogen deaminase C-terminal" evidence="14">
    <location>
        <begin position="246"/>
        <end position="320"/>
    </location>
</feature>
<evidence type="ECO:0000256" key="4">
    <source>
        <dbReference type="ARBA" id="ARBA00005638"/>
    </source>
</evidence>
<accession>J3NYQ9</accession>
<keyword evidence="9" id="KW-0627">Porphyrin biosynthesis</keyword>
<comment type="function">
    <text evidence="2">Tetrapolymerization of the monopyrrole PBG into the hydroxymethylbilane pre-uroporphyrinogen in several discrete steps.</text>
</comment>
<name>J3NYQ9_GAET3</name>
<sequence length="347" mass="36435">MASTEAASASPASPVIKIGTRRSPLALRQTEHLVAELQRAHPGLSFEVVAIKTQGDKDKVSPLPSMGKGLWTNELEAMLAAGEVDMVLHCLKDMPTTVPAGFELGVIMEREDPRDVVVIRSALVAAAGARSLADLPAGSLVGTSSPRRSAQLRRRHPALRFRDYRGNIDTRLSKLDAEGGEFDCIILAAAGLHRMGLHGRVSQYLDSASGVLHAVGQGALAIEVRAGDERVLGVARVVAHEATSVACHAERAVMRALEGGCSVPVGVETSWGGEGGKRLRLKATVVSLDGTEAVDADDEALVSTAEEAEAFGKKVALDLVARGASRILDVINETRLAPPVKTTTAAS</sequence>
<dbReference type="GeneID" id="20346869"/>
<dbReference type="PIRSF" id="PIRSF001438">
    <property type="entry name" value="4pyrrol_synth_OHMeBilane_synth"/>
    <property type="match status" value="1"/>
</dbReference>
<dbReference type="SUPFAM" id="SSF53850">
    <property type="entry name" value="Periplasmic binding protein-like II"/>
    <property type="match status" value="1"/>
</dbReference>
<evidence type="ECO:0000256" key="8">
    <source>
        <dbReference type="ARBA" id="ARBA00023133"/>
    </source>
</evidence>
<evidence type="ECO:0000259" key="14">
    <source>
        <dbReference type="Pfam" id="PF03900"/>
    </source>
</evidence>
<evidence type="ECO:0000256" key="12">
    <source>
        <dbReference type="ARBA" id="ARBA00048169"/>
    </source>
</evidence>
<reference evidence="16" key="4">
    <citation type="journal article" date="2015" name="G3 (Bethesda)">
        <title>Genome sequences of three phytopathogenic species of the Magnaporthaceae family of fungi.</title>
        <authorList>
            <person name="Okagaki L.H."/>
            <person name="Nunes C.C."/>
            <person name="Sailsbery J."/>
            <person name="Clay B."/>
            <person name="Brown D."/>
            <person name="John T."/>
            <person name="Oh Y."/>
            <person name="Young N."/>
            <person name="Fitzgerald M."/>
            <person name="Haas B.J."/>
            <person name="Zeng Q."/>
            <person name="Young S."/>
            <person name="Adiconis X."/>
            <person name="Fan L."/>
            <person name="Levin J.Z."/>
            <person name="Mitchell T.K."/>
            <person name="Okubara P.A."/>
            <person name="Farman M.L."/>
            <person name="Kohn L.M."/>
            <person name="Birren B."/>
            <person name="Ma L.-J."/>
            <person name="Dean R.A."/>
        </authorList>
    </citation>
    <scope>NUCLEOTIDE SEQUENCE</scope>
    <source>
        <strain evidence="16">R3-111a-1</strain>
    </source>
</reference>
<reference evidence="15" key="3">
    <citation type="submission" date="2010-09" db="EMBL/GenBank/DDBJ databases">
        <title>Annotation of Gaeumannomyces graminis var. tritici R3-111a-1.</title>
        <authorList>
            <consortium name="The Broad Institute Genome Sequencing Platform"/>
            <person name="Ma L.-J."/>
            <person name="Dead R."/>
            <person name="Young S.K."/>
            <person name="Zeng Q."/>
            <person name="Gargeya S."/>
            <person name="Fitzgerald M."/>
            <person name="Haas B."/>
            <person name="Abouelleil A."/>
            <person name="Alvarado L."/>
            <person name="Arachchi H.M."/>
            <person name="Berlin A."/>
            <person name="Brown A."/>
            <person name="Chapman S.B."/>
            <person name="Chen Z."/>
            <person name="Dunbar C."/>
            <person name="Freedman E."/>
            <person name="Gearin G."/>
            <person name="Gellesch M."/>
            <person name="Goldberg J."/>
            <person name="Griggs A."/>
            <person name="Gujja S."/>
            <person name="Heiman D."/>
            <person name="Howarth C."/>
            <person name="Larson L."/>
            <person name="Lui A."/>
            <person name="MacDonald P.J.P."/>
            <person name="Mehta T."/>
            <person name="Montmayeur A."/>
            <person name="Murphy C."/>
            <person name="Neiman D."/>
            <person name="Pearson M."/>
            <person name="Priest M."/>
            <person name="Roberts A."/>
            <person name="Saif S."/>
            <person name="Shea T."/>
            <person name="Shenoy N."/>
            <person name="Sisk P."/>
            <person name="Stolte C."/>
            <person name="Sykes S."/>
            <person name="Yandava C."/>
            <person name="Wortman J."/>
            <person name="Nusbaum C."/>
            <person name="Birren B."/>
        </authorList>
    </citation>
    <scope>NUCLEOTIDE SEQUENCE</scope>
    <source>
        <strain evidence="15">R3-111a-1</strain>
    </source>
</reference>
<dbReference type="PANTHER" id="PTHR11557">
    <property type="entry name" value="PORPHOBILINOGEN DEAMINASE"/>
    <property type="match status" value="1"/>
</dbReference>
<dbReference type="STRING" id="644352.J3NYQ9"/>
<dbReference type="HOGENOM" id="CLU_019704_0_2_1"/>
<evidence type="ECO:0000256" key="6">
    <source>
        <dbReference type="ARBA" id="ARBA00016519"/>
    </source>
</evidence>
<dbReference type="Gene3D" id="3.30.160.40">
    <property type="entry name" value="Porphobilinogen deaminase, C-terminal domain"/>
    <property type="match status" value="1"/>
</dbReference>
<dbReference type="FunFam" id="3.30.160.40:FF:000002">
    <property type="entry name" value="Porphobilinogen deaminase"/>
    <property type="match status" value="1"/>
</dbReference>
<evidence type="ECO:0000256" key="2">
    <source>
        <dbReference type="ARBA" id="ARBA00002869"/>
    </source>
</evidence>
<dbReference type="HAMAP" id="MF_00260">
    <property type="entry name" value="Porphobil_deam"/>
    <property type="match status" value="1"/>
</dbReference>
<evidence type="ECO:0000313" key="15">
    <source>
        <dbReference type="EMBL" id="EJT76492.1"/>
    </source>
</evidence>
<dbReference type="SUPFAM" id="SSF54782">
    <property type="entry name" value="Porphobilinogen deaminase (hydroxymethylbilane synthase), C-terminal domain"/>
    <property type="match status" value="1"/>
</dbReference>
<dbReference type="AlphaFoldDB" id="J3NYQ9"/>
<evidence type="ECO:0000256" key="9">
    <source>
        <dbReference type="ARBA" id="ARBA00023244"/>
    </source>
</evidence>
<evidence type="ECO:0000256" key="7">
    <source>
        <dbReference type="ARBA" id="ARBA00022679"/>
    </source>
</evidence>
<dbReference type="Gene3D" id="3.40.190.10">
    <property type="entry name" value="Periplasmic binding protein-like II"/>
    <property type="match status" value="2"/>
</dbReference>
<dbReference type="eggNOG" id="KOG2892">
    <property type="taxonomic scope" value="Eukaryota"/>
</dbReference>
<gene>
    <name evidence="16" type="primary">20346869</name>
    <name evidence="15" type="ORF">GGTG_06411</name>
</gene>
<dbReference type="OrthoDB" id="564646at2759"/>
<reference evidence="15" key="2">
    <citation type="submission" date="2010-07" db="EMBL/GenBank/DDBJ databases">
        <authorList>
            <consortium name="The Broad Institute Genome Sequencing Platform"/>
            <consortium name="Broad Institute Genome Sequencing Center for Infectious Disease"/>
            <person name="Ma L.-J."/>
            <person name="Dead R."/>
            <person name="Young S."/>
            <person name="Zeng Q."/>
            <person name="Koehrsen M."/>
            <person name="Alvarado L."/>
            <person name="Berlin A."/>
            <person name="Chapman S.B."/>
            <person name="Chen Z."/>
            <person name="Freedman E."/>
            <person name="Gellesch M."/>
            <person name="Goldberg J."/>
            <person name="Griggs A."/>
            <person name="Gujja S."/>
            <person name="Heilman E.R."/>
            <person name="Heiman D."/>
            <person name="Hepburn T."/>
            <person name="Howarth C."/>
            <person name="Jen D."/>
            <person name="Larson L."/>
            <person name="Mehta T."/>
            <person name="Neiman D."/>
            <person name="Pearson M."/>
            <person name="Roberts A."/>
            <person name="Saif S."/>
            <person name="Shea T."/>
            <person name="Shenoy N."/>
            <person name="Sisk P."/>
            <person name="Stolte C."/>
            <person name="Sykes S."/>
            <person name="Walk T."/>
            <person name="White J."/>
            <person name="Yandava C."/>
            <person name="Haas B."/>
            <person name="Nusbaum C."/>
            <person name="Birren B."/>
        </authorList>
    </citation>
    <scope>NUCLEOTIDE SEQUENCE</scope>
    <source>
        <strain evidence="15">R3-111a-1</strain>
    </source>
</reference>
<dbReference type="Pfam" id="PF01379">
    <property type="entry name" value="Porphobil_deam"/>
    <property type="match status" value="1"/>
</dbReference>
<dbReference type="EMBL" id="GL385397">
    <property type="protein sequence ID" value="EJT76492.1"/>
    <property type="molecule type" value="Genomic_DNA"/>
</dbReference>
<dbReference type="InterPro" id="IPR022419">
    <property type="entry name" value="Porphobilin_deaminase_cofac_BS"/>
</dbReference>
<protein>
    <recommendedName>
        <fullName evidence="6">Porphobilinogen deaminase</fullName>
        <ecNumber evidence="5">2.5.1.61</ecNumber>
    </recommendedName>
    <alternativeName>
        <fullName evidence="11">Hydroxymethylbilane synthase</fullName>
    </alternativeName>
    <alternativeName>
        <fullName evidence="10">Pre-uroporphyrinogen synthase</fullName>
    </alternativeName>
</protein>
<evidence type="ECO:0000259" key="13">
    <source>
        <dbReference type="Pfam" id="PF01379"/>
    </source>
</evidence>
<dbReference type="EC" id="2.5.1.61" evidence="5"/>
<proteinExistence type="inferred from homology"/>
<dbReference type="FunCoup" id="J3NYQ9">
    <property type="interactions" value="635"/>
</dbReference>
<dbReference type="Proteomes" id="UP000006039">
    <property type="component" value="Unassembled WGS sequence"/>
</dbReference>
<dbReference type="PROSITE" id="PS00533">
    <property type="entry name" value="PORPHOBILINOGEN_DEAM"/>
    <property type="match status" value="1"/>
</dbReference>
<comment type="pathway">
    <text evidence="3">Porphyrin-containing compound metabolism; protoporphyrin-IX biosynthesis; coproporphyrinogen-III from 5-aminolevulinate: step 2/4.</text>
</comment>
<dbReference type="VEuPathDB" id="FungiDB:GGTG_06411"/>
<dbReference type="PANTHER" id="PTHR11557:SF0">
    <property type="entry name" value="PORPHOBILINOGEN DEAMINASE"/>
    <property type="match status" value="1"/>
</dbReference>
<dbReference type="FunFam" id="3.40.190.10:FF:000005">
    <property type="entry name" value="Porphobilinogen deaminase"/>
    <property type="match status" value="1"/>
</dbReference>
<evidence type="ECO:0000313" key="16">
    <source>
        <dbReference type="EnsemblFungi" id="EJT76492"/>
    </source>
</evidence>
<dbReference type="Pfam" id="PF03900">
    <property type="entry name" value="Porphobil_deamC"/>
    <property type="match status" value="1"/>
</dbReference>
<dbReference type="GO" id="GO:0006782">
    <property type="term" value="P:protoporphyrinogen IX biosynthetic process"/>
    <property type="evidence" value="ECO:0007669"/>
    <property type="project" value="UniProtKB-UniPathway"/>
</dbReference>
<evidence type="ECO:0000256" key="1">
    <source>
        <dbReference type="ARBA" id="ARBA00001916"/>
    </source>
</evidence>
<dbReference type="InterPro" id="IPR036803">
    <property type="entry name" value="Porphobilinogen_deaminase_C_sf"/>
</dbReference>
<organism evidence="15">
    <name type="scientific">Gaeumannomyces tritici (strain R3-111a-1)</name>
    <name type="common">Wheat and barley take-all root rot fungus</name>
    <name type="synonym">Gaeumannomyces graminis var. tritici</name>
    <dbReference type="NCBI Taxonomy" id="644352"/>
    <lineage>
        <taxon>Eukaryota</taxon>
        <taxon>Fungi</taxon>
        <taxon>Dikarya</taxon>
        <taxon>Ascomycota</taxon>
        <taxon>Pezizomycotina</taxon>
        <taxon>Sordariomycetes</taxon>
        <taxon>Sordariomycetidae</taxon>
        <taxon>Magnaporthales</taxon>
        <taxon>Magnaporthaceae</taxon>
        <taxon>Gaeumannomyces</taxon>
    </lineage>
</organism>
<evidence type="ECO:0000313" key="17">
    <source>
        <dbReference type="Proteomes" id="UP000006039"/>
    </source>
</evidence>
<dbReference type="InterPro" id="IPR022417">
    <property type="entry name" value="Porphobilin_deaminase_N"/>
</dbReference>
<feature type="domain" description="Porphobilinogen deaminase N-terminal" evidence="13">
    <location>
        <begin position="16"/>
        <end position="231"/>
    </location>
</feature>
<dbReference type="GO" id="GO:0004418">
    <property type="term" value="F:hydroxymethylbilane synthase activity"/>
    <property type="evidence" value="ECO:0007669"/>
    <property type="project" value="UniProtKB-EC"/>
</dbReference>
<dbReference type="RefSeq" id="XP_009222492.1">
    <property type="nucleotide sequence ID" value="XM_009224228.1"/>
</dbReference>
<reference evidence="17" key="1">
    <citation type="submission" date="2010-07" db="EMBL/GenBank/DDBJ databases">
        <title>The genome sequence of Gaeumannomyces graminis var. tritici strain R3-111a-1.</title>
        <authorList>
            <consortium name="The Broad Institute Genome Sequencing Platform"/>
            <person name="Ma L.-J."/>
            <person name="Dead R."/>
            <person name="Young S."/>
            <person name="Zeng Q."/>
            <person name="Koehrsen M."/>
            <person name="Alvarado L."/>
            <person name="Berlin A."/>
            <person name="Chapman S.B."/>
            <person name="Chen Z."/>
            <person name="Freedman E."/>
            <person name="Gellesch M."/>
            <person name="Goldberg J."/>
            <person name="Griggs A."/>
            <person name="Gujja S."/>
            <person name="Heilman E.R."/>
            <person name="Heiman D."/>
            <person name="Hepburn T."/>
            <person name="Howarth C."/>
            <person name="Jen D."/>
            <person name="Larson L."/>
            <person name="Mehta T."/>
            <person name="Neiman D."/>
            <person name="Pearson M."/>
            <person name="Roberts A."/>
            <person name="Saif S."/>
            <person name="Shea T."/>
            <person name="Shenoy N."/>
            <person name="Sisk P."/>
            <person name="Stolte C."/>
            <person name="Sykes S."/>
            <person name="Walk T."/>
            <person name="White J."/>
            <person name="Yandava C."/>
            <person name="Haas B."/>
            <person name="Nusbaum C."/>
            <person name="Birren B."/>
        </authorList>
    </citation>
    <scope>NUCLEOTIDE SEQUENCE [LARGE SCALE GENOMIC DNA]</scope>
    <source>
        <strain evidence="17">R3-111a-1</strain>
    </source>
</reference>
<dbReference type="InterPro" id="IPR022418">
    <property type="entry name" value="Porphobilinogen_deaminase_C"/>
</dbReference>
<dbReference type="FunFam" id="3.40.190.10:FF:000086">
    <property type="entry name" value="Probable porphobilinogen deaminase"/>
    <property type="match status" value="1"/>
</dbReference>
<comment type="catalytic activity">
    <reaction evidence="12">
        <text>4 porphobilinogen + H2O = hydroxymethylbilane + 4 NH4(+)</text>
        <dbReference type="Rhea" id="RHEA:13185"/>
        <dbReference type="ChEBI" id="CHEBI:15377"/>
        <dbReference type="ChEBI" id="CHEBI:28938"/>
        <dbReference type="ChEBI" id="CHEBI:57845"/>
        <dbReference type="ChEBI" id="CHEBI:58126"/>
        <dbReference type="EC" id="2.5.1.61"/>
    </reaction>
</comment>
<evidence type="ECO:0000256" key="11">
    <source>
        <dbReference type="ARBA" id="ARBA00033064"/>
    </source>
</evidence>
<keyword evidence="7" id="KW-0808">Transferase</keyword>
<keyword evidence="17" id="KW-1185">Reference proteome</keyword>
<evidence type="ECO:0000256" key="5">
    <source>
        <dbReference type="ARBA" id="ARBA00012655"/>
    </source>
</evidence>
<dbReference type="GO" id="GO:0005737">
    <property type="term" value="C:cytoplasm"/>
    <property type="evidence" value="ECO:0007669"/>
    <property type="project" value="TreeGrafter"/>
</dbReference>
<evidence type="ECO:0000256" key="3">
    <source>
        <dbReference type="ARBA" id="ARBA00004735"/>
    </source>
</evidence>
<dbReference type="PRINTS" id="PR00151">
    <property type="entry name" value="PORPHBDMNASE"/>
</dbReference>
<dbReference type="InterPro" id="IPR000860">
    <property type="entry name" value="HemC"/>
</dbReference>
<dbReference type="NCBIfam" id="TIGR00212">
    <property type="entry name" value="hemC"/>
    <property type="match status" value="1"/>
</dbReference>
<comment type="similarity">
    <text evidence="4">Belongs to the HMBS family.</text>
</comment>
<reference evidence="16" key="5">
    <citation type="submission" date="2018-04" db="UniProtKB">
        <authorList>
            <consortium name="EnsemblFungi"/>
        </authorList>
    </citation>
    <scope>IDENTIFICATION</scope>
    <source>
        <strain evidence="16">R3-111a-1</strain>
    </source>
</reference>
<dbReference type="EnsemblFungi" id="EJT76492">
    <property type="protein sequence ID" value="EJT76492"/>
    <property type="gene ID" value="GGTG_06411"/>
</dbReference>
<evidence type="ECO:0000256" key="10">
    <source>
        <dbReference type="ARBA" id="ARBA00030685"/>
    </source>
</evidence>
<keyword evidence="8" id="KW-0350">Heme biosynthesis</keyword>
<comment type="cofactor">
    <cofactor evidence="1">
        <name>dipyrromethane</name>
        <dbReference type="ChEBI" id="CHEBI:60342"/>
    </cofactor>
</comment>
<dbReference type="UniPathway" id="UPA00251">
    <property type="reaction ID" value="UER00319"/>
</dbReference>